<dbReference type="CDD" id="cd16961">
    <property type="entry name" value="RMtype1_S_TRD-CR_like"/>
    <property type="match status" value="1"/>
</dbReference>
<dbReference type="InterPro" id="IPR003356">
    <property type="entry name" value="DNA_methylase_A-5"/>
</dbReference>
<evidence type="ECO:0000313" key="6">
    <source>
        <dbReference type="EMBL" id="SNX74487.1"/>
    </source>
</evidence>
<comment type="similarity">
    <text evidence="1">Belongs to the N(4)/N(6)-methyltransferase family.</text>
</comment>
<gene>
    <name evidence="6" type="ORF">SAMN05878503_1234</name>
</gene>
<feature type="domain" description="DNA methylase adenine-specific" evidence="4">
    <location>
        <begin position="182"/>
        <end position="425"/>
    </location>
</feature>
<dbReference type="SUPFAM" id="SSF116734">
    <property type="entry name" value="DNA methylase specificity domain"/>
    <property type="match status" value="1"/>
</dbReference>
<dbReference type="SUPFAM" id="SSF53335">
    <property type="entry name" value="S-adenosyl-L-methionine-dependent methyltransferases"/>
    <property type="match status" value="1"/>
</dbReference>
<dbReference type="Gene3D" id="3.40.50.150">
    <property type="entry name" value="Vaccinia Virus protein VP39"/>
    <property type="match status" value="1"/>
</dbReference>
<dbReference type="Proteomes" id="UP000219467">
    <property type="component" value="Unassembled WGS sequence"/>
</dbReference>
<evidence type="ECO:0000256" key="3">
    <source>
        <dbReference type="ARBA" id="ARBA00023125"/>
    </source>
</evidence>
<dbReference type="PANTHER" id="PTHR42998">
    <property type="entry name" value="TYPE I RESTRICTION ENZYME HINDVIIP M PROTEIN-RELATED"/>
    <property type="match status" value="1"/>
</dbReference>
<dbReference type="CDD" id="cd04762">
    <property type="entry name" value="HTH_MerR-trunc"/>
    <property type="match status" value="1"/>
</dbReference>
<dbReference type="PROSITE" id="PS00092">
    <property type="entry name" value="N6_MTASE"/>
    <property type="match status" value="1"/>
</dbReference>
<name>A0A285D3T3_9RHOB</name>
<sequence length="703" mass="79010">MTTYVTLQEAASYLGVSKATLRNWDKAGKLKAARDPINQYRVYALSDLQEIQARLPLQEEKSPTIQEPKNLTPREIRSLINRLHNILRDNDSHSNIIERFDELTKILFLKIQAEETNPDLFYMSREESPSDFADRLRAAYLRIVQDDARVPSQFKELRAATTAVCECASALDQVSFRGVSFDVKGLAYEEVIKNTFDKSDNQQFFTPPQIVKFMVEMLRPELHGAICDPAAGTGGFLVEILKGKVPHKSLTAFEIDERLAWVAGINLATHGANHFSTHWLQDGGTLGREARDFFGKYDAIITNPPFGSDLTDPALLSSFQLGADRSSRRRGILFLEQCHQLLKKGGILAFIIDEGVLNGNSAEDVRRFITENFEIQAIVSLPETAFMPYASVNASILFLRKPRTKTIPPHETFFGKAEKIGRKSNGDDDLVYESDGKARLNSDLPEILDLFRRQNVGGSFDASELAYTAEIRKNLCEDPRGWRLDFRFHHPTRKESQRLLDSSERTLVSLADLCDERNETVVPSKELEGQVILYTGLANIEAEAGIAHQVPTPANSLKSAVKRFEPGDILFAKMRPGLRKVALMDGEEGGYASPECVVLTVKTDTTGRRSIDPLLLSVLLRSDLVHGQIMHLIAGIGRPRLSTKDLRRVRIPVPPEELQQTWRTRYLAEIEASVRLRDKAEALLRDAAEMERNAVHNLAQEFV</sequence>
<dbReference type="Gene3D" id="1.10.1660.10">
    <property type="match status" value="1"/>
</dbReference>
<dbReference type="Pfam" id="PF12728">
    <property type="entry name" value="HTH_17"/>
    <property type="match status" value="1"/>
</dbReference>
<dbReference type="GO" id="GO:0008170">
    <property type="term" value="F:N-methyltransferase activity"/>
    <property type="evidence" value="ECO:0007669"/>
    <property type="project" value="InterPro"/>
</dbReference>
<proteinExistence type="inferred from homology"/>
<dbReference type="AlphaFoldDB" id="A0A285D3T3"/>
<evidence type="ECO:0000259" key="5">
    <source>
        <dbReference type="Pfam" id="PF12728"/>
    </source>
</evidence>
<evidence type="ECO:0000256" key="2">
    <source>
        <dbReference type="ARBA" id="ARBA00022747"/>
    </source>
</evidence>
<dbReference type="RefSeq" id="WP_097031698.1">
    <property type="nucleotide sequence ID" value="NZ_OAOQ01000023.1"/>
</dbReference>
<protein>
    <submittedName>
        <fullName evidence="6">Excisionase family DNA binding protein</fullName>
    </submittedName>
</protein>
<dbReference type="GO" id="GO:0003677">
    <property type="term" value="F:DNA binding"/>
    <property type="evidence" value="ECO:0007669"/>
    <property type="project" value="UniProtKB-KW"/>
</dbReference>
<evidence type="ECO:0000259" key="4">
    <source>
        <dbReference type="Pfam" id="PF02384"/>
    </source>
</evidence>
<dbReference type="InterPro" id="IPR044946">
    <property type="entry name" value="Restrct_endonuc_typeI_TRD_sf"/>
</dbReference>
<dbReference type="SUPFAM" id="SSF46955">
    <property type="entry name" value="Putative DNA-binding domain"/>
    <property type="match status" value="1"/>
</dbReference>
<reference evidence="6" key="1">
    <citation type="submission" date="2017-08" db="EMBL/GenBank/DDBJ databases">
        <authorList>
            <person name="de Groot N.N."/>
        </authorList>
    </citation>
    <scope>NUCLEOTIDE SEQUENCE [LARGE SCALE GENOMIC DNA]</scope>
    <source>
        <strain evidence="6">JA234</strain>
    </source>
</reference>
<dbReference type="PANTHER" id="PTHR42998:SF1">
    <property type="entry name" value="TYPE I RESTRICTION ENZYME HINDI METHYLASE SUBUNIT"/>
    <property type="match status" value="1"/>
</dbReference>
<keyword evidence="2" id="KW-0680">Restriction system</keyword>
<accession>A0A285D3T3</accession>
<dbReference type="Gene3D" id="3.90.220.20">
    <property type="entry name" value="DNA methylase specificity domains"/>
    <property type="match status" value="1"/>
</dbReference>
<dbReference type="CDD" id="cd02440">
    <property type="entry name" value="AdoMet_MTases"/>
    <property type="match status" value="1"/>
</dbReference>
<keyword evidence="3" id="KW-0238">DNA-binding</keyword>
<keyword evidence="7" id="KW-1185">Reference proteome</keyword>
<dbReference type="InterPro" id="IPR029063">
    <property type="entry name" value="SAM-dependent_MTases_sf"/>
</dbReference>
<dbReference type="EMBL" id="OAOQ01000023">
    <property type="protein sequence ID" value="SNX74487.1"/>
    <property type="molecule type" value="Genomic_DNA"/>
</dbReference>
<dbReference type="Pfam" id="PF02384">
    <property type="entry name" value="N6_Mtase"/>
    <property type="match status" value="1"/>
</dbReference>
<dbReference type="OrthoDB" id="9806213at2"/>
<dbReference type="InterPro" id="IPR009061">
    <property type="entry name" value="DNA-bd_dom_put_sf"/>
</dbReference>
<organism evidence="6 7">
    <name type="scientific">Cereibacter ovatus</name>
    <dbReference type="NCBI Taxonomy" id="439529"/>
    <lineage>
        <taxon>Bacteria</taxon>
        <taxon>Pseudomonadati</taxon>
        <taxon>Pseudomonadota</taxon>
        <taxon>Alphaproteobacteria</taxon>
        <taxon>Rhodobacterales</taxon>
        <taxon>Paracoccaceae</taxon>
        <taxon>Cereibacter</taxon>
    </lineage>
</organism>
<evidence type="ECO:0000313" key="7">
    <source>
        <dbReference type="Proteomes" id="UP000219467"/>
    </source>
</evidence>
<dbReference type="GO" id="GO:0009307">
    <property type="term" value="P:DNA restriction-modification system"/>
    <property type="evidence" value="ECO:0007669"/>
    <property type="project" value="UniProtKB-KW"/>
</dbReference>
<dbReference type="InterPro" id="IPR041657">
    <property type="entry name" value="HTH_17"/>
</dbReference>
<dbReference type="InterPro" id="IPR002052">
    <property type="entry name" value="DNA_methylase_N6_adenine_CS"/>
</dbReference>
<dbReference type="PRINTS" id="PR00507">
    <property type="entry name" value="N12N6MTFRASE"/>
</dbReference>
<dbReference type="GO" id="GO:0032259">
    <property type="term" value="P:methylation"/>
    <property type="evidence" value="ECO:0007669"/>
    <property type="project" value="InterPro"/>
</dbReference>
<evidence type="ECO:0000256" key="1">
    <source>
        <dbReference type="ARBA" id="ARBA00006594"/>
    </source>
</evidence>
<dbReference type="InterPro" id="IPR052916">
    <property type="entry name" value="Type-I_RE_MTase_Subunit"/>
</dbReference>
<feature type="domain" description="Helix-turn-helix" evidence="5">
    <location>
        <begin position="4"/>
        <end position="51"/>
    </location>
</feature>